<evidence type="ECO:0000313" key="3">
    <source>
        <dbReference type="Proteomes" id="UP000032142"/>
    </source>
</evidence>
<protein>
    <submittedName>
        <fullName evidence="1">E3 ubiquitin-protein ligase COP1-like protein</fullName>
    </submittedName>
</protein>
<proteinExistence type="predicted"/>
<evidence type="ECO:0000313" key="1">
    <source>
        <dbReference type="EMBL" id="KHG03693.1"/>
    </source>
</evidence>
<reference evidence="1" key="1">
    <citation type="submission" date="2014-09" db="EMBL/GenBank/DDBJ databases">
        <title>G. arboreum L. cv. AKA8401 A2 genome assembly version 1.0.</title>
        <authorList>
            <person name="Mudge J."/>
            <person name="Ramaraj T."/>
            <person name="Lindquist I.E."/>
            <person name="Bharti A.K."/>
            <person name="Sundararajan A."/>
            <person name="Cameron C.T."/>
            <person name="Woodward J.E."/>
            <person name="May G.D."/>
            <person name="Brubaker C."/>
            <person name="Broadhvest J."/>
            <person name="Wilkins T.A."/>
        </authorList>
    </citation>
    <scope>NUCLEOTIDE SEQUENCE</scope>
</reference>
<dbReference type="EMBL" id="KN415579">
    <property type="protein sequence ID" value="KHG20386.1"/>
    <property type="molecule type" value="Genomic_DNA"/>
</dbReference>
<name>A0A0B0MNK7_GOSAR</name>
<organism evidence="1 3">
    <name type="scientific">Gossypium arboreum</name>
    <name type="common">Tree cotton</name>
    <name type="synonym">Gossypium nanking</name>
    <dbReference type="NCBI Taxonomy" id="29729"/>
    <lineage>
        <taxon>Eukaryota</taxon>
        <taxon>Viridiplantae</taxon>
        <taxon>Streptophyta</taxon>
        <taxon>Embryophyta</taxon>
        <taxon>Tracheophyta</taxon>
        <taxon>Spermatophyta</taxon>
        <taxon>Magnoliopsida</taxon>
        <taxon>eudicotyledons</taxon>
        <taxon>Gunneridae</taxon>
        <taxon>Pentapetalae</taxon>
        <taxon>rosids</taxon>
        <taxon>malvids</taxon>
        <taxon>Malvales</taxon>
        <taxon>Malvaceae</taxon>
        <taxon>Malvoideae</taxon>
        <taxon>Gossypium</taxon>
    </lineage>
</organism>
<reference evidence="3" key="2">
    <citation type="submission" date="2014-09" db="EMBL/GenBank/DDBJ databases">
        <authorList>
            <person name="Mudge J."/>
            <person name="Ramaraj T."/>
            <person name="Lindquist I.E."/>
            <person name="Bharti A.K."/>
            <person name="Sundararajan A."/>
            <person name="Cameron C.T."/>
            <person name="Woodward J.E."/>
            <person name="May G.D."/>
            <person name="Brubaker C."/>
            <person name="Broadhvest J."/>
            <person name="Wilkins T.A."/>
        </authorList>
    </citation>
    <scope>NUCLEOTIDE SEQUENCE</scope>
    <source>
        <strain evidence="3">cv. AKA8401</strain>
    </source>
</reference>
<dbReference type="AlphaFoldDB" id="A0A0B0MNK7"/>
<keyword evidence="3" id="KW-1185">Reference proteome</keyword>
<gene>
    <name evidence="2" type="ORF">F383_10682</name>
    <name evidence="1" type="ORF">F383_28271</name>
</gene>
<dbReference type="Proteomes" id="UP000032142">
    <property type="component" value="Unassembled WGS sequence"/>
</dbReference>
<dbReference type="EMBL" id="JRRC01377628">
    <property type="protein sequence ID" value="KHG03693.1"/>
    <property type="molecule type" value="Genomic_DNA"/>
</dbReference>
<accession>A0A0B0MNK7</accession>
<sequence>MQILLDFLNCLQKQKVIELNESLMEYEEHEKRAWSVDFSWIEP</sequence>
<evidence type="ECO:0000313" key="2">
    <source>
        <dbReference type="EMBL" id="KHG20386.1"/>
    </source>
</evidence>